<protein>
    <submittedName>
        <fullName evidence="1">Uncharacterized protein</fullName>
    </submittedName>
</protein>
<gene>
    <name evidence="1" type="ORF">S01H4_43650</name>
</gene>
<organism evidence="1">
    <name type="scientific">marine sediment metagenome</name>
    <dbReference type="NCBI Taxonomy" id="412755"/>
    <lineage>
        <taxon>unclassified sequences</taxon>
        <taxon>metagenomes</taxon>
        <taxon>ecological metagenomes</taxon>
    </lineage>
</organism>
<dbReference type="EMBL" id="BART01024098">
    <property type="protein sequence ID" value="GAH00574.1"/>
    <property type="molecule type" value="Genomic_DNA"/>
</dbReference>
<feature type="non-terminal residue" evidence="1">
    <location>
        <position position="31"/>
    </location>
</feature>
<accession>X1D664</accession>
<reference evidence="1" key="1">
    <citation type="journal article" date="2014" name="Front. Microbiol.">
        <title>High frequency of phylogenetically diverse reductive dehalogenase-homologous genes in deep subseafloor sedimentary metagenomes.</title>
        <authorList>
            <person name="Kawai M."/>
            <person name="Futagami T."/>
            <person name="Toyoda A."/>
            <person name="Takaki Y."/>
            <person name="Nishi S."/>
            <person name="Hori S."/>
            <person name="Arai W."/>
            <person name="Tsubouchi T."/>
            <person name="Morono Y."/>
            <person name="Uchiyama I."/>
            <person name="Ito T."/>
            <person name="Fujiyama A."/>
            <person name="Inagaki F."/>
            <person name="Takami H."/>
        </authorList>
    </citation>
    <scope>NUCLEOTIDE SEQUENCE</scope>
    <source>
        <strain evidence="1">Expedition CK06-06</strain>
    </source>
</reference>
<dbReference type="AlphaFoldDB" id="X1D664"/>
<comment type="caution">
    <text evidence="1">The sequence shown here is derived from an EMBL/GenBank/DDBJ whole genome shotgun (WGS) entry which is preliminary data.</text>
</comment>
<proteinExistence type="predicted"/>
<name>X1D664_9ZZZZ</name>
<evidence type="ECO:0000313" key="1">
    <source>
        <dbReference type="EMBL" id="GAH00574.1"/>
    </source>
</evidence>
<sequence>MEKELKNWPLVEGRYTLGNKKSPIAVCTNAT</sequence>